<keyword evidence="4" id="KW-1185">Reference proteome</keyword>
<evidence type="ECO:0008006" key="5">
    <source>
        <dbReference type="Google" id="ProtNLM"/>
    </source>
</evidence>
<evidence type="ECO:0000313" key="3">
    <source>
        <dbReference type="EMBL" id="GAA0168517.1"/>
    </source>
</evidence>
<proteinExistence type="predicted"/>
<dbReference type="EMBL" id="BAABME010039385">
    <property type="protein sequence ID" value="GAA0168517.1"/>
    <property type="molecule type" value="Genomic_DNA"/>
</dbReference>
<keyword evidence="1" id="KW-0175">Coiled coil</keyword>
<gene>
    <name evidence="2" type="ORF">LIER_35070</name>
    <name evidence="3" type="ORF">LIER_43820</name>
</gene>
<dbReference type="Proteomes" id="UP001454036">
    <property type="component" value="Unassembled WGS sequence"/>
</dbReference>
<evidence type="ECO:0000256" key="1">
    <source>
        <dbReference type="SAM" id="Coils"/>
    </source>
</evidence>
<evidence type="ECO:0000313" key="2">
    <source>
        <dbReference type="EMBL" id="GAA0139347.1"/>
    </source>
</evidence>
<organism evidence="2 4">
    <name type="scientific">Lithospermum erythrorhizon</name>
    <name type="common">Purple gromwell</name>
    <name type="synonym">Lithospermum officinale var. erythrorhizon</name>
    <dbReference type="NCBI Taxonomy" id="34254"/>
    <lineage>
        <taxon>Eukaryota</taxon>
        <taxon>Viridiplantae</taxon>
        <taxon>Streptophyta</taxon>
        <taxon>Embryophyta</taxon>
        <taxon>Tracheophyta</taxon>
        <taxon>Spermatophyta</taxon>
        <taxon>Magnoliopsida</taxon>
        <taxon>eudicotyledons</taxon>
        <taxon>Gunneridae</taxon>
        <taxon>Pentapetalae</taxon>
        <taxon>asterids</taxon>
        <taxon>lamiids</taxon>
        <taxon>Boraginales</taxon>
        <taxon>Boraginaceae</taxon>
        <taxon>Boraginoideae</taxon>
        <taxon>Lithospermeae</taxon>
        <taxon>Lithospermum</taxon>
    </lineage>
</organism>
<comment type="caution">
    <text evidence="2">The sequence shown here is derived from an EMBL/GenBank/DDBJ whole genome shotgun (WGS) entry which is preliminary data.</text>
</comment>
<evidence type="ECO:0000313" key="4">
    <source>
        <dbReference type="Proteomes" id="UP001454036"/>
    </source>
</evidence>
<accession>A0AAV3NNV3</accession>
<name>A0AAV3NNV3_LITER</name>
<sequence>MEVQFIDDHKLSPSMEDYHSNVDTSRPFRSVKEAVAIFGERFLAREIYSPKNFAFSKQETPYYSPCSFMTHSISSEKSSIDSDDPGLIEALKKLEAELEETKLELKMLKERESETEVALASLNTEFHENMSKLAMDEANAAGKEVAMGSIKSNKFDEIEEVKVDEEKLRDLVKNTSSLAQILSIGEEEDAFVGTKKKKKPIIPLFGGLFSRKKGSSATMNNPLFSYSPN</sequence>
<reference evidence="2 4" key="1">
    <citation type="submission" date="2024-01" db="EMBL/GenBank/DDBJ databases">
        <title>The complete chloroplast genome sequence of Lithospermum erythrorhizon: insights into the phylogenetic relationship among Boraginaceae species and the maternal lineages of purple gromwells.</title>
        <authorList>
            <person name="Okada T."/>
            <person name="Watanabe K."/>
        </authorList>
    </citation>
    <scope>NUCLEOTIDE SEQUENCE [LARGE SCALE GENOMIC DNA]</scope>
</reference>
<feature type="coiled-coil region" evidence="1">
    <location>
        <begin position="88"/>
        <end position="125"/>
    </location>
</feature>
<dbReference type="AlphaFoldDB" id="A0AAV3NNV3"/>
<protein>
    <recommendedName>
        <fullName evidence="5">WEB family protein</fullName>
    </recommendedName>
</protein>
<dbReference type="EMBL" id="BAABME010015095">
    <property type="protein sequence ID" value="GAA0139347.1"/>
    <property type="molecule type" value="Genomic_DNA"/>
</dbReference>